<feature type="chain" id="PRO_5029903064" description="Outer membrane beta-barrel protein" evidence="2">
    <location>
        <begin position="23"/>
        <end position="309"/>
    </location>
</feature>
<gene>
    <name evidence="3" type="ORF">F5984_09465</name>
</gene>
<keyword evidence="4" id="KW-1185">Reference proteome</keyword>
<evidence type="ECO:0000313" key="4">
    <source>
        <dbReference type="Proteomes" id="UP000488299"/>
    </source>
</evidence>
<sequence>MNHTVQVALCTLGVLGSSLAYAQRNTNDYDRFRSDDRNGRPERRLERDDRAYGRDFRDDRPNWDDRSYRNERLGPMRDEREMRPSGTGREMLDAYREGYRDGQRDTERLLRRNGDERDENERDEHRNDRLNYKNFTFGVYAGGNSTRFEGEDVNGDALTGRLGWQLGGFIRGGGRVFGQIGFEYLTSSNDFYQKGDGANLEDITGNIDQRYIHVPVYVGIKLAQSPRGVSAVRLQVGAQYAAPTGVRNNDFNFERGDFRRSTIMGLANLGFDAGPLFLDLVYQHGFEDVLKEVSNTKRRIVGLNVGLKF</sequence>
<feature type="compositionally biased region" description="Basic and acidic residues" evidence="1">
    <location>
        <begin position="90"/>
        <end position="127"/>
    </location>
</feature>
<dbReference type="EMBL" id="WELI01000003">
    <property type="protein sequence ID" value="KAB7731038.1"/>
    <property type="molecule type" value="Genomic_DNA"/>
</dbReference>
<dbReference type="AlphaFoldDB" id="A0A7J5TZX2"/>
<keyword evidence="2" id="KW-0732">Signal</keyword>
<organism evidence="3 4">
    <name type="scientific">Rudanella paleaurantiibacter</name>
    <dbReference type="NCBI Taxonomy" id="2614655"/>
    <lineage>
        <taxon>Bacteria</taxon>
        <taxon>Pseudomonadati</taxon>
        <taxon>Bacteroidota</taxon>
        <taxon>Cytophagia</taxon>
        <taxon>Cytophagales</taxon>
        <taxon>Cytophagaceae</taxon>
        <taxon>Rudanella</taxon>
    </lineage>
</organism>
<evidence type="ECO:0000256" key="1">
    <source>
        <dbReference type="SAM" id="MobiDB-lite"/>
    </source>
</evidence>
<dbReference type="Proteomes" id="UP000488299">
    <property type="component" value="Unassembled WGS sequence"/>
</dbReference>
<feature type="compositionally biased region" description="Basic and acidic residues" evidence="1">
    <location>
        <begin position="54"/>
        <end position="83"/>
    </location>
</feature>
<comment type="caution">
    <text evidence="3">The sequence shown here is derived from an EMBL/GenBank/DDBJ whole genome shotgun (WGS) entry which is preliminary data.</text>
</comment>
<feature type="signal peptide" evidence="2">
    <location>
        <begin position="1"/>
        <end position="22"/>
    </location>
</feature>
<protein>
    <recommendedName>
        <fullName evidence="5">Outer membrane beta-barrel protein</fullName>
    </recommendedName>
</protein>
<accession>A0A7J5TZX2</accession>
<evidence type="ECO:0000256" key="2">
    <source>
        <dbReference type="SAM" id="SignalP"/>
    </source>
</evidence>
<reference evidence="3 4" key="1">
    <citation type="submission" date="2019-10" db="EMBL/GenBank/DDBJ databases">
        <title>Rudanella paleaurantiibacter sp. nov., isolated from sludge.</title>
        <authorList>
            <person name="Xu S.Q."/>
        </authorList>
    </citation>
    <scope>NUCLEOTIDE SEQUENCE [LARGE SCALE GENOMIC DNA]</scope>
    <source>
        <strain evidence="3 4">HX-22-17</strain>
    </source>
</reference>
<feature type="region of interest" description="Disordered" evidence="1">
    <location>
        <begin position="54"/>
        <end position="127"/>
    </location>
</feature>
<evidence type="ECO:0000313" key="3">
    <source>
        <dbReference type="EMBL" id="KAB7731038.1"/>
    </source>
</evidence>
<dbReference type="RefSeq" id="WP_152124024.1">
    <property type="nucleotide sequence ID" value="NZ_WELI01000003.1"/>
</dbReference>
<evidence type="ECO:0008006" key="5">
    <source>
        <dbReference type="Google" id="ProtNLM"/>
    </source>
</evidence>
<name>A0A7J5TZX2_9BACT</name>
<proteinExistence type="predicted"/>